<feature type="compositionally biased region" description="Polar residues" evidence="1">
    <location>
        <begin position="21"/>
        <end position="34"/>
    </location>
</feature>
<dbReference type="AlphaFoldDB" id="A0A1B7NZQ9"/>
<gene>
    <name evidence="2" type="ORF">ACJ72_03384</name>
</gene>
<protein>
    <submittedName>
        <fullName evidence="2">Uncharacterized protein</fullName>
    </submittedName>
</protein>
<proteinExistence type="predicted"/>
<name>A0A1B7NZQ9_9EURO</name>
<dbReference type="EMBL" id="LGUA01000331">
    <property type="protein sequence ID" value="OAX82261.1"/>
    <property type="molecule type" value="Genomic_DNA"/>
</dbReference>
<accession>A0A1B7NZQ9</accession>
<sequence>MASDIIAAVDKLVKEQKPTGPKTTVSQRNHQSPYPQGEHKLPTQTLRQWFPQADNYFHEYAVSCPIEEGERSGEKPAATIITRYNLSVILRTKCKEESEDYEAAFNEALGASWKPLDEGGYISGLGDVMTDAESVQALDFSTDQGAEEADKAVAYIKEEWMTTRKKYC</sequence>
<reference evidence="2 3" key="1">
    <citation type="submission" date="2015-07" db="EMBL/GenBank/DDBJ databases">
        <title>Emmonsia species relationships and genome sequence.</title>
        <authorList>
            <person name="Cuomo C.A."/>
            <person name="Schwartz I.S."/>
            <person name="Kenyon C."/>
            <person name="de Hoog G.S."/>
            <person name="Govender N.P."/>
            <person name="Botha A."/>
            <person name="Moreno L."/>
            <person name="de Vries M."/>
            <person name="Munoz J.F."/>
            <person name="Stielow J.B."/>
        </authorList>
    </citation>
    <scope>NUCLEOTIDE SEQUENCE [LARGE SCALE GENOMIC DNA]</scope>
    <source>
        <strain evidence="2 3">CBS 136260</strain>
    </source>
</reference>
<organism evidence="2 3">
    <name type="scientific">Emergomyces africanus</name>
    <dbReference type="NCBI Taxonomy" id="1955775"/>
    <lineage>
        <taxon>Eukaryota</taxon>
        <taxon>Fungi</taxon>
        <taxon>Dikarya</taxon>
        <taxon>Ascomycota</taxon>
        <taxon>Pezizomycotina</taxon>
        <taxon>Eurotiomycetes</taxon>
        <taxon>Eurotiomycetidae</taxon>
        <taxon>Onygenales</taxon>
        <taxon>Ajellomycetaceae</taxon>
        <taxon>Emergomyces</taxon>
    </lineage>
</organism>
<evidence type="ECO:0000256" key="1">
    <source>
        <dbReference type="SAM" id="MobiDB-lite"/>
    </source>
</evidence>
<dbReference type="OrthoDB" id="4177198at2759"/>
<comment type="caution">
    <text evidence="2">The sequence shown here is derived from an EMBL/GenBank/DDBJ whole genome shotgun (WGS) entry which is preliminary data.</text>
</comment>
<feature type="region of interest" description="Disordered" evidence="1">
    <location>
        <begin position="13"/>
        <end position="39"/>
    </location>
</feature>
<dbReference type="Proteomes" id="UP000091918">
    <property type="component" value="Unassembled WGS sequence"/>
</dbReference>
<evidence type="ECO:0000313" key="2">
    <source>
        <dbReference type="EMBL" id="OAX82261.1"/>
    </source>
</evidence>
<evidence type="ECO:0000313" key="3">
    <source>
        <dbReference type="Proteomes" id="UP000091918"/>
    </source>
</evidence>
<keyword evidence="3" id="KW-1185">Reference proteome</keyword>